<sequence>YYYRNKSPKLNTEKVSPSPKLNTEKVSPSPKQSLEKVSPSTKQTLEKTSPTSPKKTLEKTSPISPNKTSEKVSPCPSLSSASIPSPSSTSPASISPEVPRKRINPNFDKAKEKFAGGGLLDMASPAAPAADKNSIRRSASPSVGLIKDRAKEFETPKQKRVINVPISAPWYQRSLSTTQAPETGRAHR</sequence>
<feature type="non-terminal residue" evidence="2">
    <location>
        <position position="1"/>
    </location>
</feature>
<keyword evidence="3" id="KW-1185">Reference proteome</keyword>
<protein>
    <submittedName>
        <fullName evidence="2">Uncharacterized protein</fullName>
    </submittedName>
</protein>
<feature type="compositionally biased region" description="Polar residues" evidence="1">
    <location>
        <begin position="8"/>
        <end position="32"/>
    </location>
</feature>
<feature type="region of interest" description="Disordered" evidence="1">
    <location>
        <begin position="1"/>
        <end position="143"/>
    </location>
</feature>
<feature type="compositionally biased region" description="Polar residues" evidence="1">
    <location>
        <begin position="38"/>
        <end position="67"/>
    </location>
</feature>
<gene>
    <name evidence="2" type="ORF">OESDEN_21276</name>
</gene>
<feature type="compositionally biased region" description="Low complexity" evidence="1">
    <location>
        <begin position="73"/>
        <end position="96"/>
    </location>
</feature>
<dbReference type="Proteomes" id="UP000053660">
    <property type="component" value="Unassembled WGS sequence"/>
</dbReference>
<proteinExistence type="predicted"/>
<name>A0A0B1S797_OESDE</name>
<dbReference type="AlphaFoldDB" id="A0A0B1S797"/>
<dbReference type="EMBL" id="KN607053">
    <property type="protein sequence ID" value="KHJ79085.1"/>
    <property type="molecule type" value="Genomic_DNA"/>
</dbReference>
<dbReference type="OrthoDB" id="5877983at2759"/>
<evidence type="ECO:0000313" key="3">
    <source>
        <dbReference type="Proteomes" id="UP000053660"/>
    </source>
</evidence>
<reference evidence="2 3" key="1">
    <citation type="submission" date="2014-03" db="EMBL/GenBank/DDBJ databases">
        <title>Draft genome of the hookworm Oesophagostomum dentatum.</title>
        <authorList>
            <person name="Mitreva M."/>
        </authorList>
    </citation>
    <scope>NUCLEOTIDE SEQUENCE [LARGE SCALE GENOMIC DNA]</scope>
    <source>
        <strain evidence="2 3">OD-Hann</strain>
    </source>
</reference>
<organism evidence="2 3">
    <name type="scientific">Oesophagostomum dentatum</name>
    <name type="common">Nodular worm</name>
    <dbReference type="NCBI Taxonomy" id="61180"/>
    <lineage>
        <taxon>Eukaryota</taxon>
        <taxon>Metazoa</taxon>
        <taxon>Ecdysozoa</taxon>
        <taxon>Nematoda</taxon>
        <taxon>Chromadorea</taxon>
        <taxon>Rhabditida</taxon>
        <taxon>Rhabditina</taxon>
        <taxon>Rhabditomorpha</taxon>
        <taxon>Strongyloidea</taxon>
        <taxon>Strongylidae</taxon>
        <taxon>Oesophagostomum</taxon>
    </lineage>
</organism>
<feature type="non-terminal residue" evidence="2">
    <location>
        <position position="188"/>
    </location>
</feature>
<accession>A0A0B1S797</accession>
<evidence type="ECO:0000313" key="2">
    <source>
        <dbReference type="EMBL" id="KHJ79085.1"/>
    </source>
</evidence>
<evidence type="ECO:0000256" key="1">
    <source>
        <dbReference type="SAM" id="MobiDB-lite"/>
    </source>
</evidence>